<evidence type="ECO:0000313" key="7">
    <source>
        <dbReference type="EMBL" id="TSD68259.1"/>
    </source>
</evidence>
<dbReference type="PANTHER" id="PTHR30213">
    <property type="entry name" value="INNER MEMBRANE PROTEIN YHJD"/>
    <property type="match status" value="1"/>
</dbReference>
<sequence>MSVIDTVDRFQRRHRVLGFPLAVIYKFFDDQGPYLAAIITYYAFIAIFPVLLIATSVLGFFLQNDPDLQQQLLDTVLAQFPIVGDQLGRPDGFSGSTSAIVVGVLAATYGAMGLGLSVQNAGNVAWAVPRNSRPNPILLRLRSLIIMAIAGFGILMVAIGTSLLQDPSAIGLSSVPDLGILIRLIGFIMTGAMFIALFLLISLGRATFGSVLPGAVFCALSWQGLQYGGDVYVRHIIVRASAMNQTFALVLGLIAFLFIAALIVIIGLEINVVLRRRLYPRALLTPFTDNVRLGPGDIRAYTSYARMQRHKGFETINVEFSPEEEPAQGSEGESSH</sequence>
<feature type="transmembrane region" description="Helical" evidence="6">
    <location>
        <begin position="34"/>
        <end position="62"/>
    </location>
</feature>
<evidence type="ECO:0000313" key="8">
    <source>
        <dbReference type="Proteomes" id="UP000316988"/>
    </source>
</evidence>
<keyword evidence="3 6" id="KW-0812">Transmembrane</keyword>
<feature type="transmembrane region" description="Helical" evidence="6">
    <location>
        <begin position="180"/>
        <end position="201"/>
    </location>
</feature>
<proteinExistence type="predicted"/>
<keyword evidence="2" id="KW-1003">Cell membrane</keyword>
<dbReference type="GO" id="GO:0005886">
    <property type="term" value="C:plasma membrane"/>
    <property type="evidence" value="ECO:0007669"/>
    <property type="project" value="UniProtKB-SubCell"/>
</dbReference>
<feature type="transmembrane region" description="Helical" evidence="6">
    <location>
        <begin position="99"/>
        <end position="118"/>
    </location>
</feature>
<dbReference type="Proteomes" id="UP000316988">
    <property type="component" value="Unassembled WGS sequence"/>
</dbReference>
<dbReference type="AlphaFoldDB" id="A0A554SPQ9"/>
<evidence type="ECO:0000256" key="2">
    <source>
        <dbReference type="ARBA" id="ARBA00022475"/>
    </source>
</evidence>
<feature type="transmembrane region" description="Helical" evidence="6">
    <location>
        <begin position="208"/>
        <end position="227"/>
    </location>
</feature>
<gene>
    <name evidence="7" type="ORF">FNM00_01290</name>
</gene>
<evidence type="ECO:0000256" key="6">
    <source>
        <dbReference type="SAM" id="Phobius"/>
    </source>
</evidence>
<accession>A0A554SPQ9</accession>
<keyword evidence="5 6" id="KW-0472">Membrane</keyword>
<feature type="transmembrane region" description="Helical" evidence="6">
    <location>
        <begin position="247"/>
        <end position="274"/>
    </location>
</feature>
<evidence type="ECO:0000256" key="5">
    <source>
        <dbReference type="ARBA" id="ARBA00023136"/>
    </source>
</evidence>
<dbReference type="RefSeq" id="WP_143911207.1">
    <property type="nucleotide sequence ID" value="NZ_VLNT01000001.1"/>
</dbReference>
<keyword evidence="4 6" id="KW-1133">Transmembrane helix</keyword>
<evidence type="ECO:0000256" key="4">
    <source>
        <dbReference type="ARBA" id="ARBA00022989"/>
    </source>
</evidence>
<keyword evidence="8" id="KW-1185">Reference proteome</keyword>
<reference evidence="7 8" key="1">
    <citation type="submission" date="2019-07" db="EMBL/GenBank/DDBJ databases">
        <authorList>
            <person name="Zhao L.H."/>
        </authorList>
    </citation>
    <scope>NUCLEOTIDE SEQUENCE [LARGE SCALE GENOMIC DNA]</scope>
    <source>
        <strain evidence="7 8">Co35</strain>
    </source>
</reference>
<organism evidence="7 8">
    <name type="scientific">Aeromicrobium piscarium</name>
    <dbReference type="NCBI Taxonomy" id="2590901"/>
    <lineage>
        <taxon>Bacteria</taxon>
        <taxon>Bacillati</taxon>
        <taxon>Actinomycetota</taxon>
        <taxon>Actinomycetes</taxon>
        <taxon>Propionibacteriales</taxon>
        <taxon>Nocardioidaceae</taxon>
        <taxon>Aeromicrobium</taxon>
    </lineage>
</organism>
<name>A0A554SPQ9_9ACTN</name>
<dbReference type="InterPro" id="IPR017039">
    <property type="entry name" value="Virul_fac_BrkB"/>
</dbReference>
<evidence type="ECO:0000256" key="3">
    <source>
        <dbReference type="ARBA" id="ARBA00022692"/>
    </source>
</evidence>
<dbReference type="Pfam" id="PF03631">
    <property type="entry name" value="Virul_fac_BrkB"/>
    <property type="match status" value="1"/>
</dbReference>
<dbReference type="OrthoDB" id="3349406at2"/>
<protein>
    <submittedName>
        <fullName evidence="7">YihY/virulence factor BrkB family protein</fullName>
    </submittedName>
</protein>
<dbReference type="PANTHER" id="PTHR30213:SF1">
    <property type="entry name" value="INNER MEMBRANE PROTEIN YHJD"/>
    <property type="match status" value="1"/>
</dbReference>
<comment type="caution">
    <text evidence="7">The sequence shown here is derived from an EMBL/GenBank/DDBJ whole genome shotgun (WGS) entry which is preliminary data.</text>
</comment>
<comment type="subcellular location">
    <subcellularLocation>
        <location evidence="1">Cell membrane</location>
        <topology evidence="1">Multi-pass membrane protein</topology>
    </subcellularLocation>
</comment>
<evidence type="ECO:0000256" key="1">
    <source>
        <dbReference type="ARBA" id="ARBA00004651"/>
    </source>
</evidence>
<dbReference type="EMBL" id="VLNT01000001">
    <property type="protein sequence ID" value="TSD68259.1"/>
    <property type="molecule type" value="Genomic_DNA"/>
</dbReference>
<feature type="transmembrane region" description="Helical" evidence="6">
    <location>
        <begin position="139"/>
        <end position="160"/>
    </location>
</feature>